<organism evidence="1 2">
    <name type="scientific">Solanum tuberosum</name>
    <name type="common">Potato</name>
    <dbReference type="NCBI Taxonomy" id="4113"/>
    <lineage>
        <taxon>Eukaryota</taxon>
        <taxon>Viridiplantae</taxon>
        <taxon>Streptophyta</taxon>
        <taxon>Embryophyta</taxon>
        <taxon>Tracheophyta</taxon>
        <taxon>Spermatophyta</taxon>
        <taxon>Magnoliopsida</taxon>
        <taxon>eudicotyledons</taxon>
        <taxon>Gunneridae</taxon>
        <taxon>Pentapetalae</taxon>
        <taxon>asterids</taxon>
        <taxon>lamiids</taxon>
        <taxon>Solanales</taxon>
        <taxon>Solanaceae</taxon>
        <taxon>Solanoideae</taxon>
        <taxon>Solaneae</taxon>
        <taxon>Solanum</taxon>
    </lineage>
</organism>
<dbReference type="InParanoid" id="M1BDF6"/>
<dbReference type="PaxDb" id="4113-PGSC0003DMT400042662"/>
<sequence>MLRTSLLHYSFGYHVWFVGLNLEDPIIPFHPDVVNCSCNAHSNDSGCCSFSSCISVGPLKLLLSSASWSLVIPCQHNSCVHMSYVFRVITSKKKMFT</sequence>
<reference evidence="2" key="1">
    <citation type="journal article" date="2011" name="Nature">
        <title>Genome sequence and analysis of the tuber crop potato.</title>
        <authorList>
            <consortium name="The Potato Genome Sequencing Consortium"/>
        </authorList>
    </citation>
    <scope>NUCLEOTIDE SEQUENCE [LARGE SCALE GENOMIC DNA]</scope>
    <source>
        <strain evidence="2">cv. DM1-3 516 R44</strain>
    </source>
</reference>
<name>M1BDF6_SOLTU</name>
<proteinExistence type="predicted"/>
<dbReference type="Proteomes" id="UP000011115">
    <property type="component" value="Unassembled WGS sequence"/>
</dbReference>
<protein>
    <submittedName>
        <fullName evidence="1">Uncharacterized protein</fullName>
    </submittedName>
</protein>
<evidence type="ECO:0000313" key="2">
    <source>
        <dbReference type="Proteomes" id="UP000011115"/>
    </source>
</evidence>
<accession>M1BDF6</accession>
<keyword evidence="2" id="KW-1185">Reference proteome</keyword>
<dbReference type="HOGENOM" id="CLU_2350797_0_0_1"/>
<dbReference type="Gramene" id="PGSC0003DMT400042662">
    <property type="protein sequence ID" value="PGSC0003DMT400042662"/>
    <property type="gene ID" value="PGSC0003DMG400016547"/>
</dbReference>
<evidence type="ECO:0000313" key="1">
    <source>
        <dbReference type="EnsemblPlants" id="PGSC0003DMT400042662"/>
    </source>
</evidence>
<reference evidence="1" key="2">
    <citation type="submission" date="2015-06" db="UniProtKB">
        <authorList>
            <consortium name="EnsemblPlants"/>
        </authorList>
    </citation>
    <scope>IDENTIFICATION</scope>
    <source>
        <strain evidence="1">DM1-3 516 R44</strain>
    </source>
</reference>
<dbReference type="AlphaFoldDB" id="M1BDF6"/>
<dbReference type="EnsemblPlants" id="PGSC0003DMT400042662">
    <property type="protein sequence ID" value="PGSC0003DMT400042662"/>
    <property type="gene ID" value="PGSC0003DMG400016547"/>
</dbReference>